<dbReference type="GO" id="GO:0061630">
    <property type="term" value="F:ubiquitin protein ligase activity"/>
    <property type="evidence" value="ECO:0007669"/>
    <property type="project" value="UniProtKB-EC"/>
</dbReference>
<dbReference type="Pfam" id="PF01485">
    <property type="entry name" value="IBR"/>
    <property type="match status" value="1"/>
</dbReference>
<keyword evidence="11" id="KW-1185">Reference proteome</keyword>
<evidence type="ECO:0000313" key="11">
    <source>
        <dbReference type="Proteomes" id="UP000800035"/>
    </source>
</evidence>
<dbReference type="InterPro" id="IPR002867">
    <property type="entry name" value="IBR_dom"/>
</dbReference>
<dbReference type="Gene3D" id="3.30.40.10">
    <property type="entry name" value="Zinc/RING finger domain, C3HC4 (zinc finger)"/>
    <property type="match status" value="1"/>
</dbReference>
<evidence type="ECO:0000256" key="7">
    <source>
        <dbReference type="ARBA" id="ARBA00022786"/>
    </source>
</evidence>
<evidence type="ECO:0000256" key="1">
    <source>
        <dbReference type="ARBA" id="ARBA00001798"/>
    </source>
</evidence>
<feature type="non-terminal residue" evidence="10">
    <location>
        <position position="183"/>
    </location>
</feature>
<evidence type="ECO:0000256" key="8">
    <source>
        <dbReference type="ARBA" id="ARBA00022833"/>
    </source>
</evidence>
<keyword evidence="7" id="KW-0833">Ubl conjugation pathway</keyword>
<dbReference type="SMART" id="SM00647">
    <property type="entry name" value="IBR"/>
    <property type="match status" value="1"/>
</dbReference>
<keyword evidence="4" id="KW-0479">Metal-binding</keyword>
<dbReference type="SUPFAM" id="SSF57850">
    <property type="entry name" value="RING/U-box"/>
    <property type="match status" value="2"/>
</dbReference>
<dbReference type="InterPro" id="IPR044066">
    <property type="entry name" value="TRIAD_supradom"/>
</dbReference>
<dbReference type="InterPro" id="IPR031127">
    <property type="entry name" value="E3_UB_ligase_RBR"/>
</dbReference>
<gene>
    <name evidence="10" type="ORF">CC80DRAFT_394505</name>
</gene>
<reference evidence="10" key="1">
    <citation type="journal article" date="2020" name="Stud. Mycol.">
        <title>101 Dothideomycetes genomes: a test case for predicting lifestyles and emergence of pathogens.</title>
        <authorList>
            <person name="Haridas S."/>
            <person name="Albert R."/>
            <person name="Binder M."/>
            <person name="Bloem J."/>
            <person name="Labutti K."/>
            <person name="Salamov A."/>
            <person name="Andreopoulos B."/>
            <person name="Baker S."/>
            <person name="Barry K."/>
            <person name="Bills G."/>
            <person name="Bluhm B."/>
            <person name="Cannon C."/>
            <person name="Castanera R."/>
            <person name="Culley D."/>
            <person name="Daum C."/>
            <person name="Ezra D."/>
            <person name="Gonzalez J."/>
            <person name="Henrissat B."/>
            <person name="Kuo A."/>
            <person name="Liang C."/>
            <person name="Lipzen A."/>
            <person name="Lutzoni F."/>
            <person name="Magnuson J."/>
            <person name="Mondo S."/>
            <person name="Nolan M."/>
            <person name="Ohm R."/>
            <person name="Pangilinan J."/>
            <person name="Park H.-J."/>
            <person name="Ramirez L."/>
            <person name="Alfaro M."/>
            <person name="Sun H."/>
            <person name="Tritt A."/>
            <person name="Yoshinaga Y."/>
            <person name="Zwiers L.-H."/>
            <person name="Turgeon B."/>
            <person name="Goodwin S."/>
            <person name="Spatafora J."/>
            <person name="Crous P."/>
            <person name="Grigoriev I."/>
        </authorList>
    </citation>
    <scope>NUCLEOTIDE SEQUENCE</scope>
    <source>
        <strain evidence="10">CBS 675.92</strain>
    </source>
</reference>
<dbReference type="GO" id="GO:0016567">
    <property type="term" value="P:protein ubiquitination"/>
    <property type="evidence" value="ECO:0007669"/>
    <property type="project" value="InterPro"/>
</dbReference>
<keyword evidence="8" id="KW-0862">Zinc</keyword>
<feature type="domain" description="RING-type" evidence="9">
    <location>
        <begin position="1"/>
        <end position="183"/>
    </location>
</feature>
<dbReference type="EMBL" id="ML976986">
    <property type="protein sequence ID" value="KAF1958793.1"/>
    <property type="molecule type" value="Genomic_DNA"/>
</dbReference>
<dbReference type="CDD" id="cd20335">
    <property type="entry name" value="BRcat_RBR"/>
    <property type="match status" value="1"/>
</dbReference>
<proteinExistence type="predicted"/>
<dbReference type="PROSITE" id="PS51873">
    <property type="entry name" value="TRIAD"/>
    <property type="match status" value="1"/>
</dbReference>
<evidence type="ECO:0000256" key="4">
    <source>
        <dbReference type="ARBA" id="ARBA00022723"/>
    </source>
</evidence>
<dbReference type="AlphaFoldDB" id="A0A6A5U0W2"/>
<dbReference type="OrthoDB" id="1431934at2759"/>
<evidence type="ECO:0000256" key="2">
    <source>
        <dbReference type="ARBA" id="ARBA00012251"/>
    </source>
</evidence>
<dbReference type="InterPro" id="IPR013083">
    <property type="entry name" value="Znf_RING/FYVE/PHD"/>
</dbReference>
<accession>A0A6A5U0W2</accession>
<keyword evidence="5" id="KW-0677">Repeat</keyword>
<evidence type="ECO:0000256" key="3">
    <source>
        <dbReference type="ARBA" id="ARBA00022679"/>
    </source>
</evidence>
<evidence type="ECO:0000313" key="10">
    <source>
        <dbReference type="EMBL" id="KAF1958793.1"/>
    </source>
</evidence>
<protein>
    <recommendedName>
        <fullName evidence="2">RBR-type E3 ubiquitin transferase</fullName>
        <ecNumber evidence="2">2.3.2.31</ecNumber>
    </recommendedName>
</protein>
<dbReference type="PANTHER" id="PTHR11685">
    <property type="entry name" value="RBR FAMILY RING FINGER AND IBR DOMAIN-CONTAINING"/>
    <property type="match status" value="1"/>
</dbReference>
<dbReference type="Proteomes" id="UP000800035">
    <property type="component" value="Unassembled WGS sequence"/>
</dbReference>
<feature type="non-terminal residue" evidence="10">
    <location>
        <position position="1"/>
    </location>
</feature>
<evidence type="ECO:0000259" key="9">
    <source>
        <dbReference type="PROSITE" id="PS51873"/>
    </source>
</evidence>
<organism evidence="10 11">
    <name type="scientific">Byssothecium circinans</name>
    <dbReference type="NCBI Taxonomy" id="147558"/>
    <lineage>
        <taxon>Eukaryota</taxon>
        <taxon>Fungi</taxon>
        <taxon>Dikarya</taxon>
        <taxon>Ascomycota</taxon>
        <taxon>Pezizomycotina</taxon>
        <taxon>Dothideomycetes</taxon>
        <taxon>Pleosporomycetidae</taxon>
        <taxon>Pleosporales</taxon>
        <taxon>Massarineae</taxon>
        <taxon>Massarinaceae</taxon>
        <taxon>Byssothecium</taxon>
    </lineage>
</organism>
<keyword evidence="3" id="KW-0808">Transferase</keyword>
<name>A0A6A5U0W2_9PLEO</name>
<keyword evidence="6" id="KW-0863">Zinc-finger</keyword>
<dbReference type="EC" id="2.3.2.31" evidence="2"/>
<sequence>RDCAVCGEAIPVADFPSLANCTHAPETCCDCFAPWIEAELATKGWHNIRCPGTNCNILLQHHQVQAYATPKTFEQYDMFAMREALGNIPDFVWCTAPGCTSGQIHSDGNEGNIFRCVACGYRLCLIHKVKWHEGETCDEYTYRTSRRKQRDELARQNKASEAAIEKIAKKCPECTSPIEKDGG</sequence>
<evidence type="ECO:0000256" key="5">
    <source>
        <dbReference type="ARBA" id="ARBA00022737"/>
    </source>
</evidence>
<evidence type="ECO:0000256" key="6">
    <source>
        <dbReference type="ARBA" id="ARBA00022771"/>
    </source>
</evidence>
<dbReference type="GO" id="GO:0008270">
    <property type="term" value="F:zinc ion binding"/>
    <property type="evidence" value="ECO:0007669"/>
    <property type="project" value="UniProtKB-KW"/>
</dbReference>
<comment type="catalytic activity">
    <reaction evidence="1">
        <text>[E2 ubiquitin-conjugating enzyme]-S-ubiquitinyl-L-cysteine + [acceptor protein]-L-lysine = [E2 ubiquitin-conjugating enzyme]-L-cysteine + [acceptor protein]-N(6)-ubiquitinyl-L-lysine.</text>
        <dbReference type="EC" id="2.3.2.31"/>
    </reaction>
</comment>